<feature type="region of interest" description="Disordered" evidence="1">
    <location>
        <begin position="56"/>
        <end position="90"/>
    </location>
</feature>
<organism evidence="2 3">
    <name type="scientific">Araneus ventricosus</name>
    <name type="common">Orbweaver spider</name>
    <name type="synonym">Epeira ventricosa</name>
    <dbReference type="NCBI Taxonomy" id="182803"/>
    <lineage>
        <taxon>Eukaryota</taxon>
        <taxon>Metazoa</taxon>
        <taxon>Ecdysozoa</taxon>
        <taxon>Arthropoda</taxon>
        <taxon>Chelicerata</taxon>
        <taxon>Arachnida</taxon>
        <taxon>Araneae</taxon>
        <taxon>Araneomorphae</taxon>
        <taxon>Entelegynae</taxon>
        <taxon>Araneoidea</taxon>
        <taxon>Araneidae</taxon>
        <taxon>Araneus</taxon>
    </lineage>
</organism>
<dbReference type="AlphaFoldDB" id="A0A4Y2GV51"/>
<feature type="compositionally biased region" description="Basic and acidic residues" evidence="1">
    <location>
        <begin position="71"/>
        <end position="90"/>
    </location>
</feature>
<gene>
    <name evidence="2" type="ORF">AVEN_132862_1</name>
</gene>
<proteinExistence type="predicted"/>
<keyword evidence="3" id="KW-1185">Reference proteome</keyword>
<sequence length="90" mass="9816">MPCKLAALAGYLPPKSPPYYSEWRGNTSRQLINSNSISAQPPTDKHVALRPIRKAGHEASELQAEGCEDATDGRRRGWGDGGRRDARGGR</sequence>
<evidence type="ECO:0000313" key="3">
    <source>
        <dbReference type="Proteomes" id="UP000499080"/>
    </source>
</evidence>
<protein>
    <submittedName>
        <fullName evidence="2">Uncharacterized protein</fullName>
    </submittedName>
</protein>
<accession>A0A4Y2GV51</accession>
<name>A0A4Y2GV51_ARAVE</name>
<evidence type="ECO:0000256" key="1">
    <source>
        <dbReference type="SAM" id="MobiDB-lite"/>
    </source>
</evidence>
<dbReference type="EMBL" id="BGPR01001543">
    <property type="protein sequence ID" value="GBM56388.1"/>
    <property type="molecule type" value="Genomic_DNA"/>
</dbReference>
<evidence type="ECO:0000313" key="2">
    <source>
        <dbReference type="EMBL" id="GBM56388.1"/>
    </source>
</evidence>
<reference evidence="2 3" key="1">
    <citation type="journal article" date="2019" name="Sci. Rep.">
        <title>Orb-weaving spider Araneus ventricosus genome elucidates the spidroin gene catalogue.</title>
        <authorList>
            <person name="Kono N."/>
            <person name="Nakamura H."/>
            <person name="Ohtoshi R."/>
            <person name="Moran D.A.P."/>
            <person name="Shinohara A."/>
            <person name="Yoshida Y."/>
            <person name="Fujiwara M."/>
            <person name="Mori M."/>
            <person name="Tomita M."/>
            <person name="Arakawa K."/>
        </authorList>
    </citation>
    <scope>NUCLEOTIDE SEQUENCE [LARGE SCALE GENOMIC DNA]</scope>
</reference>
<comment type="caution">
    <text evidence="2">The sequence shown here is derived from an EMBL/GenBank/DDBJ whole genome shotgun (WGS) entry which is preliminary data.</text>
</comment>
<dbReference type="Proteomes" id="UP000499080">
    <property type="component" value="Unassembled WGS sequence"/>
</dbReference>